<evidence type="ECO:0000313" key="5">
    <source>
        <dbReference type="Proteomes" id="UP000677228"/>
    </source>
</evidence>
<protein>
    <recommendedName>
        <fullName evidence="2">EGF-like domain-containing protein</fullName>
    </recommendedName>
</protein>
<dbReference type="CDD" id="cd00054">
    <property type="entry name" value="EGF_CA"/>
    <property type="match status" value="1"/>
</dbReference>
<dbReference type="PROSITE" id="PS01186">
    <property type="entry name" value="EGF_2"/>
    <property type="match status" value="1"/>
</dbReference>
<gene>
    <name evidence="3" type="ORF">OVA965_LOCUS9714</name>
    <name evidence="4" type="ORF">TMI583_LOCUS9706</name>
</gene>
<dbReference type="EMBL" id="CAJOBA010003482">
    <property type="protein sequence ID" value="CAF3683219.1"/>
    <property type="molecule type" value="Genomic_DNA"/>
</dbReference>
<sequence>MGVQPVICVGDIDTSDLDLYLKCCKDIKSCYSLALSTNSHTKIVVLILNQMNIIQNEFMQKILELNNVIKVWINVNLVHLSDNDVWLHKLNTTNYEPETWKIFVLNCVATYIVEQAQNNSLDKKALRACNQSGLRLQNDNIPALGPQSSDNQSGLGFQTDSIRALRPQSFDDQTGLRLQNDNILALGPQSSGNQSGLGLQNDVFPSWGCQYSGIYWSYLAHLTILNTDIEADVEVLVDQHDKLVKLSTSPTKQLLDENLCQCHNNGICWNNEINKGWRREDRLESTLGGCICLPGYTGLFCEIRLDIPLFSSTTTTTSDVREQFLIGYDHGLAHRLQQDEFAVHFDRNRSQRRRSGYNCRVGVCTAKEVEREEETAYVAKIFDSNKEKWIIGENDAEFAKRLQNELLNQSSV</sequence>
<feature type="domain" description="EGF-like" evidence="2">
    <location>
        <begin position="256"/>
        <end position="302"/>
    </location>
</feature>
<evidence type="ECO:0000256" key="1">
    <source>
        <dbReference type="PROSITE-ProRule" id="PRU00076"/>
    </source>
</evidence>
<dbReference type="InterPro" id="IPR029311">
    <property type="entry name" value="CCDC50_N"/>
</dbReference>
<dbReference type="EMBL" id="CAJNOK010003483">
    <property type="protein sequence ID" value="CAF0902904.1"/>
    <property type="molecule type" value="Genomic_DNA"/>
</dbReference>
<dbReference type="Proteomes" id="UP000682733">
    <property type="component" value="Unassembled WGS sequence"/>
</dbReference>
<keyword evidence="1" id="KW-0245">EGF-like domain</keyword>
<organism evidence="3 5">
    <name type="scientific">Didymodactylos carnosus</name>
    <dbReference type="NCBI Taxonomy" id="1234261"/>
    <lineage>
        <taxon>Eukaryota</taxon>
        <taxon>Metazoa</taxon>
        <taxon>Spiralia</taxon>
        <taxon>Gnathifera</taxon>
        <taxon>Rotifera</taxon>
        <taxon>Eurotatoria</taxon>
        <taxon>Bdelloidea</taxon>
        <taxon>Philodinida</taxon>
        <taxon>Philodinidae</taxon>
        <taxon>Didymodactylos</taxon>
    </lineage>
</organism>
<evidence type="ECO:0000313" key="3">
    <source>
        <dbReference type="EMBL" id="CAF0902904.1"/>
    </source>
</evidence>
<keyword evidence="1" id="KW-1015">Disulfide bond</keyword>
<accession>A0A8S2DIF2</accession>
<reference evidence="3" key="1">
    <citation type="submission" date="2021-02" db="EMBL/GenBank/DDBJ databases">
        <authorList>
            <person name="Nowell W R."/>
        </authorList>
    </citation>
    <scope>NUCLEOTIDE SEQUENCE</scope>
</reference>
<comment type="caution">
    <text evidence="3">The sequence shown here is derived from an EMBL/GenBank/DDBJ whole genome shotgun (WGS) entry which is preliminary data.</text>
</comment>
<dbReference type="Gene3D" id="2.10.25.10">
    <property type="entry name" value="Laminin"/>
    <property type="match status" value="1"/>
</dbReference>
<feature type="non-terminal residue" evidence="3">
    <location>
        <position position="1"/>
    </location>
</feature>
<dbReference type="InterPro" id="IPR000742">
    <property type="entry name" value="EGF"/>
</dbReference>
<dbReference type="Proteomes" id="UP000677228">
    <property type="component" value="Unassembled WGS sequence"/>
</dbReference>
<name>A0A8S2DIF2_9BILA</name>
<dbReference type="Pfam" id="PF15295">
    <property type="entry name" value="CCDC50_N"/>
    <property type="match status" value="1"/>
</dbReference>
<proteinExistence type="predicted"/>
<comment type="caution">
    <text evidence="1">Lacks conserved residue(s) required for the propagation of feature annotation.</text>
</comment>
<dbReference type="PROSITE" id="PS50026">
    <property type="entry name" value="EGF_3"/>
    <property type="match status" value="1"/>
</dbReference>
<feature type="disulfide bond" evidence="1">
    <location>
        <begin position="292"/>
        <end position="301"/>
    </location>
</feature>
<evidence type="ECO:0000259" key="2">
    <source>
        <dbReference type="PROSITE" id="PS50026"/>
    </source>
</evidence>
<dbReference type="PROSITE" id="PS00022">
    <property type="entry name" value="EGF_1"/>
    <property type="match status" value="1"/>
</dbReference>
<dbReference type="AlphaFoldDB" id="A0A8S2DIF2"/>
<evidence type="ECO:0000313" key="4">
    <source>
        <dbReference type="EMBL" id="CAF3683219.1"/>
    </source>
</evidence>